<proteinExistence type="predicted"/>
<protein>
    <submittedName>
        <fullName evidence="1">Uncharacterized protein</fullName>
    </submittedName>
</protein>
<evidence type="ECO:0000313" key="2">
    <source>
        <dbReference type="Proteomes" id="UP000626092"/>
    </source>
</evidence>
<dbReference type="EMBL" id="WJXA01000007">
    <property type="protein sequence ID" value="KAF7138930.1"/>
    <property type="molecule type" value="Genomic_DNA"/>
</dbReference>
<dbReference type="AlphaFoldDB" id="A0A834GTX7"/>
<keyword evidence="2" id="KW-1185">Reference proteome</keyword>
<gene>
    <name evidence="1" type="ORF">RHSIM_Rhsim07G0099700</name>
</gene>
<reference evidence="1" key="1">
    <citation type="submission" date="2019-11" db="EMBL/GenBank/DDBJ databases">
        <authorList>
            <person name="Liu Y."/>
            <person name="Hou J."/>
            <person name="Li T.-Q."/>
            <person name="Guan C.-H."/>
            <person name="Wu X."/>
            <person name="Wu H.-Z."/>
            <person name="Ling F."/>
            <person name="Zhang R."/>
            <person name="Shi X.-G."/>
            <person name="Ren J.-P."/>
            <person name="Chen E.-F."/>
            <person name="Sun J.-M."/>
        </authorList>
    </citation>
    <scope>NUCLEOTIDE SEQUENCE</scope>
    <source>
        <strain evidence="1">Adult_tree_wgs_1</strain>
        <tissue evidence="1">Leaves</tissue>
    </source>
</reference>
<accession>A0A834GTX7</accession>
<sequence>MDLCSKCYRDLRIKEEQAVSIKTALEKLVGDFVLIKTRVASSPPSAVESAGAVKGQSIGVRFVLDLDGFILLGGGSGLQWEISGRKKLLVDINTRIEFRQKVKEKRKSKRKSQTLSSSYAMIPQWLIAFHEFSD</sequence>
<comment type="caution">
    <text evidence="1">The sequence shown here is derived from an EMBL/GenBank/DDBJ whole genome shotgun (WGS) entry which is preliminary data.</text>
</comment>
<dbReference type="OrthoDB" id="428577at2759"/>
<name>A0A834GTX7_RHOSS</name>
<evidence type="ECO:0000313" key="1">
    <source>
        <dbReference type="EMBL" id="KAF7138930.1"/>
    </source>
</evidence>
<dbReference type="Proteomes" id="UP000626092">
    <property type="component" value="Unassembled WGS sequence"/>
</dbReference>
<organism evidence="1 2">
    <name type="scientific">Rhododendron simsii</name>
    <name type="common">Sims's rhododendron</name>
    <dbReference type="NCBI Taxonomy" id="118357"/>
    <lineage>
        <taxon>Eukaryota</taxon>
        <taxon>Viridiplantae</taxon>
        <taxon>Streptophyta</taxon>
        <taxon>Embryophyta</taxon>
        <taxon>Tracheophyta</taxon>
        <taxon>Spermatophyta</taxon>
        <taxon>Magnoliopsida</taxon>
        <taxon>eudicotyledons</taxon>
        <taxon>Gunneridae</taxon>
        <taxon>Pentapetalae</taxon>
        <taxon>asterids</taxon>
        <taxon>Ericales</taxon>
        <taxon>Ericaceae</taxon>
        <taxon>Ericoideae</taxon>
        <taxon>Rhodoreae</taxon>
        <taxon>Rhododendron</taxon>
    </lineage>
</organism>